<gene>
    <name evidence="1" type="ORF">GGQ67_000317</name>
</gene>
<keyword evidence="2" id="KW-1185">Reference proteome</keyword>
<sequence>MSQTNSRTAIIRDHAKKRDGVAETLLAELLFDLFELDAQNLAINFDQYSLNSLNGFFESGEEKYFFKFHQEEGEEKMGGEYYRADILTRAGLPVDQPVMMSTLPGEQILVYKRRFDPRFSDVLRAIDLEPDAAAAAEAVDAERKLSEAVLKVYLETLHPVTPGQVAEEPVHRLFSARLVSEPGATFPGGRYESFYIGKRFAFPGASLDWNEFAAAHFVINGVAYEKTVGELFDEAHKRLAPLRLADAGGVTAHGDAHNANVWYRKSDNGAALSFFDPAFAGENIPTLLAEVKTTFHNIFAHPLWLYEPALAEQKFKARARYENGTLHADFDWQPSPIRQALLDAKATALWKPLLTELKSRALLPQDWRTVIRLGLFLCPTLVMNLRAGVATHNPTSSLIGFSTAVMVGSEPGEGSDIVTRFLDAIDPEHA</sequence>
<protein>
    <recommendedName>
        <fullName evidence="3">Aminoglycoside phosphotransferase domain-containing protein</fullName>
    </recommendedName>
</protein>
<evidence type="ECO:0000313" key="2">
    <source>
        <dbReference type="Proteomes" id="UP000582090"/>
    </source>
</evidence>
<organism evidence="1 2">
    <name type="scientific">Rhizobium metallidurans</name>
    <dbReference type="NCBI Taxonomy" id="1265931"/>
    <lineage>
        <taxon>Bacteria</taxon>
        <taxon>Pseudomonadati</taxon>
        <taxon>Pseudomonadota</taxon>
        <taxon>Alphaproteobacteria</taxon>
        <taxon>Hyphomicrobiales</taxon>
        <taxon>Rhizobiaceae</taxon>
        <taxon>Rhizobium/Agrobacterium group</taxon>
        <taxon>Rhizobium</taxon>
    </lineage>
</organism>
<evidence type="ECO:0008006" key="3">
    <source>
        <dbReference type="Google" id="ProtNLM"/>
    </source>
</evidence>
<dbReference type="EMBL" id="JACIDW010000001">
    <property type="protein sequence ID" value="MBB3962699.1"/>
    <property type="molecule type" value="Genomic_DNA"/>
</dbReference>
<dbReference type="Proteomes" id="UP000582090">
    <property type="component" value="Unassembled WGS sequence"/>
</dbReference>
<proteinExistence type="predicted"/>
<dbReference type="RefSeq" id="WP_183898420.1">
    <property type="nucleotide sequence ID" value="NZ_JACIDW010000001.1"/>
</dbReference>
<reference evidence="1 2" key="1">
    <citation type="submission" date="2020-08" db="EMBL/GenBank/DDBJ databases">
        <title>Genomic Encyclopedia of Type Strains, Phase IV (KMG-IV): sequencing the most valuable type-strain genomes for metagenomic binning, comparative biology and taxonomic classification.</title>
        <authorList>
            <person name="Goeker M."/>
        </authorList>
    </citation>
    <scope>NUCLEOTIDE SEQUENCE [LARGE SCALE GENOMIC DNA]</scope>
    <source>
        <strain evidence="1 2">DSM 26575</strain>
    </source>
</reference>
<evidence type="ECO:0000313" key="1">
    <source>
        <dbReference type="EMBL" id="MBB3962699.1"/>
    </source>
</evidence>
<name>A0A7W6CMG6_9HYPH</name>
<accession>A0A7W6CMG6</accession>
<dbReference type="AlphaFoldDB" id="A0A7W6CMG6"/>
<comment type="caution">
    <text evidence="1">The sequence shown here is derived from an EMBL/GenBank/DDBJ whole genome shotgun (WGS) entry which is preliminary data.</text>
</comment>